<feature type="domain" description="Heterokaryon incompatibility" evidence="2">
    <location>
        <begin position="67"/>
        <end position="239"/>
    </location>
</feature>
<evidence type="ECO:0000259" key="2">
    <source>
        <dbReference type="Pfam" id="PF06985"/>
    </source>
</evidence>
<evidence type="ECO:0000313" key="3">
    <source>
        <dbReference type="EMBL" id="GAP86905.1"/>
    </source>
</evidence>
<dbReference type="OrthoDB" id="3553147at2759"/>
<dbReference type="EMBL" id="DF977469">
    <property type="protein sequence ID" value="GAP86905.1"/>
    <property type="molecule type" value="Genomic_DNA"/>
</dbReference>
<dbReference type="OMA" id="PSANCIH"/>
<feature type="coiled-coil region" evidence="1">
    <location>
        <begin position="636"/>
        <end position="663"/>
    </location>
</feature>
<evidence type="ECO:0000313" key="4">
    <source>
        <dbReference type="Proteomes" id="UP000054516"/>
    </source>
</evidence>
<evidence type="ECO:0000256" key="1">
    <source>
        <dbReference type="SAM" id="Coils"/>
    </source>
</evidence>
<dbReference type="Pfam" id="PF06985">
    <property type="entry name" value="HET"/>
    <property type="match status" value="1"/>
</dbReference>
<keyword evidence="1" id="KW-0175">Coiled coil</keyword>
<dbReference type="Proteomes" id="UP000054516">
    <property type="component" value="Unassembled WGS sequence"/>
</dbReference>
<keyword evidence="4" id="KW-1185">Reference proteome</keyword>
<dbReference type="InterPro" id="IPR010730">
    <property type="entry name" value="HET"/>
</dbReference>
<dbReference type="InterPro" id="IPR052895">
    <property type="entry name" value="HetReg/Transcr_Mod"/>
</dbReference>
<reference evidence="3" key="1">
    <citation type="submission" date="2016-03" db="EMBL/GenBank/DDBJ databases">
        <title>Draft genome sequence of Rosellinia necatrix.</title>
        <authorList>
            <person name="Kanematsu S."/>
        </authorList>
    </citation>
    <scope>NUCLEOTIDE SEQUENCE [LARGE SCALE GENOMIC DNA]</scope>
    <source>
        <strain evidence="3">W97</strain>
    </source>
</reference>
<gene>
    <name evidence="3" type="ORF">SAMD00023353_2400480</name>
</gene>
<name>A0A1W2TFQ1_ROSNE</name>
<dbReference type="PANTHER" id="PTHR24148:SF64">
    <property type="entry name" value="HETEROKARYON INCOMPATIBILITY DOMAIN-CONTAINING PROTEIN"/>
    <property type="match status" value="1"/>
</dbReference>
<organism evidence="3">
    <name type="scientific">Rosellinia necatrix</name>
    <name type="common">White root-rot fungus</name>
    <dbReference type="NCBI Taxonomy" id="77044"/>
    <lineage>
        <taxon>Eukaryota</taxon>
        <taxon>Fungi</taxon>
        <taxon>Dikarya</taxon>
        <taxon>Ascomycota</taxon>
        <taxon>Pezizomycotina</taxon>
        <taxon>Sordariomycetes</taxon>
        <taxon>Xylariomycetidae</taxon>
        <taxon>Xylariales</taxon>
        <taxon>Xylariaceae</taxon>
        <taxon>Rosellinia</taxon>
    </lineage>
</organism>
<proteinExistence type="predicted"/>
<sequence length="697" mass="79610">MGRRHEQSPQLSIPAACEKGNEYLYQPFPDDGKCYIRIATIQPGSFNEDIRISLRLEQLDSDHTPVYEAMSYAWGLPVDSPPRISVNHPQHHHYLRHFSPSNAGSLSVRPNLFLALRHVRLETKPRHLWIDAICIDQDNISDKAAQVAMMGEIYARAAKVLVWLGPEENDSTRAMGLMQHLGMQAEVDWYSHATVPSKDAEDTQIADTTALLECEEEEMLALHHLFQREWFDRLWIRQEIGLATQNSATVMCGSVSVPWKHFRIAWHLIKEKPRFYFDEANRFSARLDQLSSLLHQQSTIYLGSLRMWIEQGICSVPHDRIYAMRALLSPAIQQAIKPDYTLSKVDAFRDVAVAYLDTMGDLDILTQCQFSKSWNGPSWVPDWSSNKLASKSLLRQPVFGMIKTAFKINGPQTLQVMGVFVSDVTEVKPLYPFPTDDSRQQLGFEVMLHRIRLLMLDKTNPLENTYPAGNTYMDAFVRTLCLNYFRDNYELGTHDERPSYQGVKDFLWKHVNQRVRPGYLSDEDGIAHDYISTICIGKMFIRTANGLIGLAVQAVEPGDQIWTIFGCLQHLLLRPVGEGQYIVIGECFVSGYCNGEAVLGPLPPEIQQIFTVIGRRPWWVYDDTSTGVRHYIDPRLRSLGVDLTEYEQSLEQKRSEQESLDKKLLEEDCDNYLEIQPEELSSLLGARGVKVQSIDLV</sequence>
<dbReference type="AlphaFoldDB" id="A0A1W2TFQ1"/>
<dbReference type="PANTHER" id="PTHR24148">
    <property type="entry name" value="ANKYRIN REPEAT DOMAIN-CONTAINING PROTEIN 39 HOMOLOG-RELATED"/>
    <property type="match status" value="1"/>
</dbReference>
<accession>A0A1W2TFQ1</accession>
<protein>
    <submittedName>
        <fullName evidence="3">Putative ankyrin and het domain protein</fullName>
    </submittedName>
</protein>